<gene>
    <name evidence="1" type="ORF">ACEZDG_22920</name>
</gene>
<comment type="caution">
    <text evidence="1">The sequence shown here is derived from an EMBL/GenBank/DDBJ whole genome shotgun (WGS) entry which is preliminary data.</text>
</comment>
<dbReference type="EMBL" id="JBHEZX010000010">
    <property type="protein sequence ID" value="MFC1412124.1"/>
    <property type="molecule type" value="Genomic_DNA"/>
</dbReference>
<accession>A0ABV6VEI6</accession>
<evidence type="ECO:0000313" key="2">
    <source>
        <dbReference type="Proteomes" id="UP001592582"/>
    </source>
</evidence>
<dbReference type="Gene3D" id="3.40.50.1000">
    <property type="entry name" value="HAD superfamily/HAD-like"/>
    <property type="match status" value="1"/>
</dbReference>
<evidence type="ECO:0000313" key="1">
    <source>
        <dbReference type="EMBL" id="MFC1412124.1"/>
    </source>
</evidence>
<dbReference type="SFLD" id="SFLDG01129">
    <property type="entry name" value="C1.5:_HAD__Beta-PGM__Phosphata"/>
    <property type="match status" value="1"/>
</dbReference>
<dbReference type="PANTHER" id="PTHR46649:SF4">
    <property type="entry name" value="HALOACID DEHALOGENASE-LIKE HYDROLASE (HAD) SUPERFAMILY PROTEIN"/>
    <property type="match status" value="1"/>
</dbReference>
<sequence length="235" mass="25686">MIRAVMFDFSGTLFHIESVAEWFDGLDLGLSEDQRADCVRRLTESGALPGGPPPLRAPEGWGQRDLSAEHHRAAYTAQTRLALLPALGRDRVDPVADELYQRHKSPGCWRSPYPDAEPVLKELRRRGVPVAVVSNIGWDLRTIFVHGGLDQYVDAYVLSFELEVQKPDPRIFLAACERLGSVPEETLMVGDDLAADGGATALGCAFHHVRSLPVAERPDGLTPVLDLVGARSAAQ</sequence>
<proteinExistence type="predicted"/>
<dbReference type="EC" id="3.1.3.-" evidence="1"/>
<keyword evidence="2" id="KW-1185">Reference proteome</keyword>
<protein>
    <submittedName>
        <fullName evidence="1">HAD family hydrolase</fullName>
        <ecNumber evidence="1">3.1.3.-</ecNumber>
    </submittedName>
</protein>
<dbReference type="PRINTS" id="PR00413">
    <property type="entry name" value="HADHALOGNASE"/>
</dbReference>
<dbReference type="InterPro" id="IPR006439">
    <property type="entry name" value="HAD-SF_hydro_IA"/>
</dbReference>
<organism evidence="1 2">
    <name type="scientific">Streptacidiphilus alkalitolerans</name>
    <dbReference type="NCBI Taxonomy" id="3342712"/>
    <lineage>
        <taxon>Bacteria</taxon>
        <taxon>Bacillati</taxon>
        <taxon>Actinomycetota</taxon>
        <taxon>Actinomycetes</taxon>
        <taxon>Kitasatosporales</taxon>
        <taxon>Streptomycetaceae</taxon>
        <taxon>Streptacidiphilus</taxon>
    </lineage>
</organism>
<dbReference type="GO" id="GO:0016787">
    <property type="term" value="F:hydrolase activity"/>
    <property type="evidence" value="ECO:0007669"/>
    <property type="project" value="UniProtKB-KW"/>
</dbReference>
<dbReference type="SFLD" id="SFLDS00003">
    <property type="entry name" value="Haloacid_Dehalogenase"/>
    <property type="match status" value="1"/>
</dbReference>
<dbReference type="Pfam" id="PF00702">
    <property type="entry name" value="Hydrolase"/>
    <property type="match status" value="1"/>
</dbReference>
<dbReference type="NCBIfam" id="TIGR01509">
    <property type="entry name" value="HAD-SF-IA-v3"/>
    <property type="match status" value="1"/>
</dbReference>
<keyword evidence="1" id="KW-0378">Hydrolase</keyword>
<reference evidence="1 2" key="1">
    <citation type="submission" date="2024-09" db="EMBL/GenBank/DDBJ databases">
        <authorList>
            <person name="Lee S.D."/>
        </authorList>
    </citation>
    <scope>NUCLEOTIDE SEQUENCE [LARGE SCALE GENOMIC DNA]</scope>
    <source>
        <strain evidence="1 2">N1-1</strain>
    </source>
</reference>
<dbReference type="SUPFAM" id="SSF56784">
    <property type="entry name" value="HAD-like"/>
    <property type="match status" value="1"/>
</dbReference>
<dbReference type="NCBIfam" id="TIGR01549">
    <property type="entry name" value="HAD-SF-IA-v1"/>
    <property type="match status" value="1"/>
</dbReference>
<name>A0ABV6VEI6_9ACTN</name>
<dbReference type="PANTHER" id="PTHR46649">
    <property type="match status" value="1"/>
</dbReference>
<dbReference type="InterPro" id="IPR036412">
    <property type="entry name" value="HAD-like_sf"/>
</dbReference>
<dbReference type="InterPro" id="IPR023214">
    <property type="entry name" value="HAD_sf"/>
</dbReference>
<dbReference type="Proteomes" id="UP001592582">
    <property type="component" value="Unassembled WGS sequence"/>
</dbReference>